<accession>A0A0A1VTU6</accession>
<evidence type="ECO:0000313" key="3">
    <source>
        <dbReference type="Proteomes" id="UP000030321"/>
    </source>
</evidence>
<dbReference type="SUPFAM" id="SSF48452">
    <property type="entry name" value="TPR-like"/>
    <property type="match status" value="1"/>
</dbReference>
<reference evidence="3" key="1">
    <citation type="journal article" date="2015" name="Genome">
        <title>Whole Genome Sequence of the Non-Microcystin-Producing Microcystis aeruginosa Strain NIES-44.</title>
        <authorList>
            <person name="Okano K."/>
            <person name="Miyata N."/>
            <person name="Ozaki Y."/>
        </authorList>
    </citation>
    <scope>NUCLEOTIDE SEQUENCE [LARGE SCALE GENOMIC DNA]</scope>
    <source>
        <strain evidence="3">NIES-44</strain>
    </source>
</reference>
<keyword evidence="1" id="KW-0802">TPR repeat</keyword>
<dbReference type="InterPro" id="IPR048173">
    <property type="entry name" value="Sll0314-like"/>
</dbReference>
<proteinExistence type="predicted"/>
<dbReference type="RefSeq" id="WP_045358821.1">
    <property type="nucleotide sequence ID" value="NZ_BBPA01000033.1"/>
</dbReference>
<protein>
    <submittedName>
        <fullName evidence="2">Uncharacterized protein</fullName>
    </submittedName>
</protein>
<dbReference type="Pfam" id="PF13432">
    <property type="entry name" value="TPR_16"/>
    <property type="match status" value="1"/>
</dbReference>
<comment type="caution">
    <text evidence="2">The sequence shown here is derived from an EMBL/GenBank/DDBJ whole genome shotgun (WGS) entry which is preliminary data.</text>
</comment>
<sequence length="304" mass="34122">MVLRLGLTKKMAIGASLAVMVVVNWIGPGLAGDPFRKTNPRPIGDKTEAAFNAIFKQGNYLEAKKLIVEATEKEPQEPLSHAMRASLAFTDQDWNTLKTYSEKTKEAAKQIQGSDPLRGNLYLAVGSFLEGTYVFQTEGAVSAIPRLQQVFQYLETAEKVNPTDPELNLLKGYMDLILAVNLPFSSPQEAIERLETYGSPDYLVDRGIALAYRDLKQYDQALRFIDNALKATPDNPELMYLKGQILRIQGNTDKNTGSLKLALDYFNNALKKQEQLPESVKKQLNREHRKVQEEIKSLENTANR</sequence>
<dbReference type="NCBIfam" id="NF041522">
    <property type="entry name" value="TPR_sll0314"/>
    <property type="match status" value="1"/>
</dbReference>
<dbReference type="PROSITE" id="PS50005">
    <property type="entry name" value="TPR"/>
    <property type="match status" value="1"/>
</dbReference>
<evidence type="ECO:0000313" key="2">
    <source>
        <dbReference type="EMBL" id="GAL93155.1"/>
    </source>
</evidence>
<feature type="repeat" description="TPR" evidence="1">
    <location>
        <begin position="202"/>
        <end position="235"/>
    </location>
</feature>
<organism evidence="2 3">
    <name type="scientific">Microcystis aeruginosa NIES-44</name>
    <dbReference type="NCBI Taxonomy" id="449439"/>
    <lineage>
        <taxon>Bacteria</taxon>
        <taxon>Bacillati</taxon>
        <taxon>Cyanobacteriota</taxon>
        <taxon>Cyanophyceae</taxon>
        <taxon>Oscillatoriophycideae</taxon>
        <taxon>Chroococcales</taxon>
        <taxon>Microcystaceae</taxon>
        <taxon>Microcystis</taxon>
    </lineage>
</organism>
<dbReference type="EMBL" id="BBPA01000033">
    <property type="protein sequence ID" value="GAL93155.1"/>
    <property type="molecule type" value="Genomic_DNA"/>
</dbReference>
<dbReference type="Proteomes" id="UP000030321">
    <property type="component" value="Unassembled WGS sequence"/>
</dbReference>
<dbReference type="Gene3D" id="1.25.40.10">
    <property type="entry name" value="Tetratricopeptide repeat domain"/>
    <property type="match status" value="2"/>
</dbReference>
<name>A0A0A1VTU6_MICAE</name>
<dbReference type="InterPro" id="IPR019734">
    <property type="entry name" value="TPR_rpt"/>
</dbReference>
<dbReference type="SMART" id="SM00028">
    <property type="entry name" value="TPR"/>
    <property type="match status" value="2"/>
</dbReference>
<dbReference type="AlphaFoldDB" id="A0A0A1VTU6"/>
<evidence type="ECO:0000256" key="1">
    <source>
        <dbReference type="PROSITE-ProRule" id="PRU00339"/>
    </source>
</evidence>
<dbReference type="InterPro" id="IPR011990">
    <property type="entry name" value="TPR-like_helical_dom_sf"/>
</dbReference>
<gene>
    <name evidence="2" type="ORF">N44_01842</name>
</gene>